<evidence type="ECO:0000256" key="2">
    <source>
        <dbReference type="ARBA" id="ARBA00022448"/>
    </source>
</evidence>
<keyword evidence="5" id="KW-0472">Membrane</keyword>
<name>A0ABY6K823_9ARAC</name>
<evidence type="ECO:0000256" key="3">
    <source>
        <dbReference type="ARBA" id="ARBA00022692"/>
    </source>
</evidence>
<evidence type="ECO:0000313" key="6">
    <source>
        <dbReference type="EMBL" id="UYV64687.1"/>
    </source>
</evidence>
<reference evidence="6 7" key="1">
    <citation type="submission" date="2022-01" db="EMBL/GenBank/DDBJ databases">
        <title>A chromosomal length assembly of Cordylochernes scorpioides.</title>
        <authorList>
            <person name="Zeh D."/>
            <person name="Zeh J."/>
        </authorList>
    </citation>
    <scope>NUCLEOTIDE SEQUENCE [LARGE SCALE GENOMIC DNA]</scope>
    <source>
        <strain evidence="6">IN4F17</strain>
        <tissue evidence="6">Whole Body</tissue>
    </source>
</reference>
<proteinExistence type="predicted"/>
<evidence type="ECO:0000256" key="4">
    <source>
        <dbReference type="ARBA" id="ARBA00022989"/>
    </source>
</evidence>
<dbReference type="PANTHER" id="PTHR23505:SF79">
    <property type="entry name" value="PROTEIN SPINSTER"/>
    <property type="match status" value="1"/>
</dbReference>
<keyword evidence="4" id="KW-1133">Transmembrane helix</keyword>
<evidence type="ECO:0000256" key="5">
    <source>
        <dbReference type="ARBA" id="ARBA00023136"/>
    </source>
</evidence>
<comment type="subcellular location">
    <subcellularLocation>
        <location evidence="1">Membrane</location>
        <topology evidence="1">Multi-pass membrane protein</topology>
    </subcellularLocation>
</comment>
<keyword evidence="7" id="KW-1185">Reference proteome</keyword>
<sequence length="107" mass="11826">MTNFCPVFQYTVLPTRRSLAQAIQILISHLFGDASSPYIIGAISDGIRGNSESLVSKFISLQYSMYLPQFVLVLGSISFLVCSSYVEEDQKACLALTQGNFFVVVFI</sequence>
<organism evidence="6 7">
    <name type="scientific">Cordylochernes scorpioides</name>
    <dbReference type="NCBI Taxonomy" id="51811"/>
    <lineage>
        <taxon>Eukaryota</taxon>
        <taxon>Metazoa</taxon>
        <taxon>Ecdysozoa</taxon>
        <taxon>Arthropoda</taxon>
        <taxon>Chelicerata</taxon>
        <taxon>Arachnida</taxon>
        <taxon>Pseudoscorpiones</taxon>
        <taxon>Cheliferoidea</taxon>
        <taxon>Chernetidae</taxon>
        <taxon>Cordylochernes</taxon>
    </lineage>
</organism>
<dbReference type="PANTHER" id="PTHR23505">
    <property type="entry name" value="SPINSTER"/>
    <property type="match status" value="1"/>
</dbReference>
<dbReference type="EMBL" id="CP092865">
    <property type="protein sequence ID" value="UYV64687.1"/>
    <property type="molecule type" value="Genomic_DNA"/>
</dbReference>
<evidence type="ECO:0000256" key="1">
    <source>
        <dbReference type="ARBA" id="ARBA00004141"/>
    </source>
</evidence>
<evidence type="ECO:0000313" key="7">
    <source>
        <dbReference type="Proteomes" id="UP001235939"/>
    </source>
</evidence>
<protein>
    <submittedName>
        <fullName evidence="6">SPNS3</fullName>
    </submittedName>
</protein>
<keyword evidence="2" id="KW-0813">Transport</keyword>
<dbReference type="InterPro" id="IPR044770">
    <property type="entry name" value="MFS_spinster-like"/>
</dbReference>
<gene>
    <name evidence="6" type="ORF">LAZ67_3001663</name>
</gene>
<keyword evidence="3" id="KW-0812">Transmembrane</keyword>
<dbReference type="Proteomes" id="UP001235939">
    <property type="component" value="Chromosome 03"/>
</dbReference>
<accession>A0ABY6K823</accession>